<evidence type="ECO:0008006" key="2">
    <source>
        <dbReference type="Google" id="ProtNLM"/>
    </source>
</evidence>
<accession>X1BN69</accession>
<organism evidence="1">
    <name type="scientific">marine sediment metagenome</name>
    <dbReference type="NCBI Taxonomy" id="412755"/>
    <lineage>
        <taxon>unclassified sequences</taxon>
        <taxon>metagenomes</taxon>
        <taxon>ecological metagenomes</taxon>
    </lineage>
</organism>
<comment type="caution">
    <text evidence="1">The sequence shown here is derived from an EMBL/GenBank/DDBJ whole genome shotgun (WGS) entry which is preliminary data.</text>
</comment>
<gene>
    <name evidence="1" type="ORF">S01H4_34173</name>
</gene>
<reference evidence="1" key="1">
    <citation type="journal article" date="2014" name="Front. Microbiol.">
        <title>High frequency of phylogenetically diverse reductive dehalogenase-homologous genes in deep subseafloor sedimentary metagenomes.</title>
        <authorList>
            <person name="Kawai M."/>
            <person name="Futagami T."/>
            <person name="Toyoda A."/>
            <person name="Takaki Y."/>
            <person name="Nishi S."/>
            <person name="Hori S."/>
            <person name="Arai W."/>
            <person name="Tsubouchi T."/>
            <person name="Morono Y."/>
            <person name="Uchiyama I."/>
            <person name="Ito T."/>
            <person name="Fujiyama A."/>
            <person name="Inagaki F."/>
            <person name="Takami H."/>
        </authorList>
    </citation>
    <scope>NUCLEOTIDE SEQUENCE</scope>
    <source>
        <strain evidence="1">Expedition CK06-06</strain>
    </source>
</reference>
<proteinExistence type="predicted"/>
<evidence type="ECO:0000313" key="1">
    <source>
        <dbReference type="EMBL" id="GAG85488.1"/>
    </source>
</evidence>
<feature type="non-terminal residue" evidence="1">
    <location>
        <position position="73"/>
    </location>
</feature>
<protein>
    <recommendedName>
        <fullName evidence="2">Tr-type G domain-containing protein</fullName>
    </recommendedName>
</protein>
<name>X1BN69_9ZZZZ</name>
<sequence>MCINKVDLLEDDKDKELEKMKTKISEFFNNRKIEIIEYFFTCGEIIEGFEDDNNRVAEMILEITTNNKFFRFL</sequence>
<dbReference type="EMBL" id="BART01018068">
    <property type="protein sequence ID" value="GAG85488.1"/>
    <property type="molecule type" value="Genomic_DNA"/>
</dbReference>
<dbReference type="AlphaFoldDB" id="X1BN69"/>